<dbReference type="GO" id="GO:0016747">
    <property type="term" value="F:acyltransferase activity, transferring groups other than amino-acyl groups"/>
    <property type="evidence" value="ECO:0007669"/>
    <property type="project" value="InterPro"/>
</dbReference>
<sequence length="222" mass="25511">MIFSEFFLYDEEKPIRCTVRNYQEKDFNELMAIQAECFPAPFPEDLWWNDEQLANHLAYFPQGAICVEVEGELAGSLTSLRTIYDPEHSQHTWGKITDNGYITTHDENGNALYVVDISIRPKYRKLGLGKVLIQSAYYLVIHLGIERLLGGGRMPGYRKVADKLSPAKYLDYVMAGKLQDPVLTFLLRCGRTPVTILSNYLDDEDSLNYAVLMEWKNPFQNI</sequence>
<dbReference type="Pfam" id="PF00583">
    <property type="entry name" value="Acetyltransf_1"/>
    <property type="match status" value="1"/>
</dbReference>
<organism evidence="1 2">
    <name type="scientific">Niallia circulans</name>
    <name type="common">Bacillus circulans</name>
    <dbReference type="NCBI Taxonomy" id="1397"/>
    <lineage>
        <taxon>Bacteria</taxon>
        <taxon>Bacillati</taxon>
        <taxon>Bacillota</taxon>
        <taxon>Bacilli</taxon>
        <taxon>Bacillales</taxon>
        <taxon>Bacillaceae</taxon>
        <taxon>Niallia</taxon>
    </lineage>
</organism>
<evidence type="ECO:0000313" key="1">
    <source>
        <dbReference type="EMBL" id="PAD84898.1"/>
    </source>
</evidence>
<dbReference type="AlphaFoldDB" id="A0A268FHQ8"/>
<dbReference type="KEGG" id="bcir:C2I06_05765"/>
<dbReference type="InterPro" id="IPR000182">
    <property type="entry name" value="GNAT_dom"/>
</dbReference>
<dbReference type="RefSeq" id="WP_095328727.1">
    <property type="nucleotide sequence ID" value="NZ_CP026031.1"/>
</dbReference>
<protein>
    <submittedName>
        <fullName evidence="1">GNAT family N-acetyltransferase</fullName>
    </submittedName>
</protein>
<evidence type="ECO:0000313" key="2">
    <source>
        <dbReference type="Proteomes" id="UP000216961"/>
    </source>
</evidence>
<name>A0A268FHQ8_NIACI</name>
<gene>
    <name evidence="1" type="ORF">CHH57_02385</name>
</gene>
<dbReference type="Proteomes" id="UP000216961">
    <property type="component" value="Unassembled WGS sequence"/>
</dbReference>
<dbReference type="InterPro" id="IPR016181">
    <property type="entry name" value="Acyl_CoA_acyltransferase"/>
</dbReference>
<dbReference type="EMBL" id="NPBQ01000016">
    <property type="protein sequence ID" value="PAD84898.1"/>
    <property type="molecule type" value="Genomic_DNA"/>
</dbReference>
<dbReference type="SUPFAM" id="SSF55729">
    <property type="entry name" value="Acyl-CoA N-acyltransferases (Nat)"/>
    <property type="match status" value="1"/>
</dbReference>
<dbReference type="Gene3D" id="3.40.630.30">
    <property type="match status" value="1"/>
</dbReference>
<dbReference type="PROSITE" id="PS51186">
    <property type="entry name" value="GNAT"/>
    <property type="match status" value="1"/>
</dbReference>
<proteinExistence type="predicted"/>
<comment type="caution">
    <text evidence="1">The sequence shown here is derived from an EMBL/GenBank/DDBJ whole genome shotgun (WGS) entry which is preliminary data.</text>
</comment>
<dbReference type="CDD" id="cd04301">
    <property type="entry name" value="NAT_SF"/>
    <property type="match status" value="1"/>
</dbReference>
<reference evidence="1 2" key="1">
    <citation type="submission" date="2017-07" db="EMBL/GenBank/DDBJ databases">
        <title>Isolation and whole genome analysis of endospore-forming bacteria from heroin.</title>
        <authorList>
            <person name="Kalinowski J."/>
            <person name="Ahrens B."/>
            <person name="Al-Dilaimi A."/>
            <person name="Winkler A."/>
            <person name="Wibberg D."/>
            <person name="Schleenbecker U."/>
            <person name="Ruckert C."/>
            <person name="Wolfel R."/>
            <person name="Grass G."/>
        </authorList>
    </citation>
    <scope>NUCLEOTIDE SEQUENCE [LARGE SCALE GENOMIC DNA]</scope>
    <source>
        <strain evidence="1 2">7521-2</strain>
    </source>
</reference>
<accession>A0A268FHQ8</accession>